<evidence type="ECO:0000313" key="2">
    <source>
        <dbReference type="Proteomes" id="UP001372338"/>
    </source>
</evidence>
<sequence>MDAKARVINRRGSKRRRVTINNVDVENELSTLICSNLGVVLEGFATDGQRSCRGRNTLARNSFVNDLSKNESHVNANGIGNIAVRGRNAEELTNLGIECQIGSKVGMPKAVLEDITNQYHVDQVKGNNVAHIEHKVVNNRDIRDINSEVEAYIHLSRQKVDKVMSTITYSNDVLPSMCRTSVDGQPHASGHSSEDTVCPNASLNNFKNRYSVISQPRGRRVLYKSVNKIVRDLSHQFTNATVAEFEDVKAKDQNAHAEQSSKLGCWKNSCASVNNLSCRYVVLEPLKGHRVIRE</sequence>
<keyword evidence="2" id="KW-1185">Reference proteome</keyword>
<gene>
    <name evidence="1" type="ORF">RIF29_15465</name>
</gene>
<dbReference type="EMBL" id="JAYWIO010000003">
    <property type="protein sequence ID" value="KAK7274380.1"/>
    <property type="molecule type" value="Genomic_DNA"/>
</dbReference>
<proteinExistence type="predicted"/>
<name>A0AAN9FJ51_CROPI</name>
<dbReference type="Proteomes" id="UP001372338">
    <property type="component" value="Unassembled WGS sequence"/>
</dbReference>
<organism evidence="1 2">
    <name type="scientific">Crotalaria pallida</name>
    <name type="common">Smooth rattlebox</name>
    <name type="synonym">Crotalaria striata</name>
    <dbReference type="NCBI Taxonomy" id="3830"/>
    <lineage>
        <taxon>Eukaryota</taxon>
        <taxon>Viridiplantae</taxon>
        <taxon>Streptophyta</taxon>
        <taxon>Embryophyta</taxon>
        <taxon>Tracheophyta</taxon>
        <taxon>Spermatophyta</taxon>
        <taxon>Magnoliopsida</taxon>
        <taxon>eudicotyledons</taxon>
        <taxon>Gunneridae</taxon>
        <taxon>Pentapetalae</taxon>
        <taxon>rosids</taxon>
        <taxon>fabids</taxon>
        <taxon>Fabales</taxon>
        <taxon>Fabaceae</taxon>
        <taxon>Papilionoideae</taxon>
        <taxon>50 kb inversion clade</taxon>
        <taxon>genistoids sensu lato</taxon>
        <taxon>core genistoids</taxon>
        <taxon>Crotalarieae</taxon>
        <taxon>Crotalaria</taxon>
    </lineage>
</organism>
<reference evidence="1 2" key="1">
    <citation type="submission" date="2024-01" db="EMBL/GenBank/DDBJ databases">
        <title>The genomes of 5 underutilized Papilionoideae crops provide insights into root nodulation and disease resistanc.</title>
        <authorList>
            <person name="Yuan L."/>
        </authorList>
    </citation>
    <scope>NUCLEOTIDE SEQUENCE [LARGE SCALE GENOMIC DNA]</scope>
    <source>
        <strain evidence="1">ZHUSHIDOU_FW_LH</strain>
        <tissue evidence="1">Leaf</tissue>
    </source>
</reference>
<dbReference type="AlphaFoldDB" id="A0AAN9FJ51"/>
<comment type="caution">
    <text evidence="1">The sequence shown here is derived from an EMBL/GenBank/DDBJ whole genome shotgun (WGS) entry which is preliminary data.</text>
</comment>
<accession>A0AAN9FJ51</accession>
<protein>
    <submittedName>
        <fullName evidence="1">Uncharacterized protein</fullName>
    </submittedName>
</protein>
<evidence type="ECO:0000313" key="1">
    <source>
        <dbReference type="EMBL" id="KAK7274380.1"/>
    </source>
</evidence>